<evidence type="ECO:0000256" key="3">
    <source>
        <dbReference type="ARBA" id="ARBA00022691"/>
    </source>
</evidence>
<proteinExistence type="predicted"/>
<dbReference type="SUPFAM" id="SSF53335">
    <property type="entry name" value="S-adenosyl-L-methionine-dependent methyltransferases"/>
    <property type="match status" value="1"/>
</dbReference>
<dbReference type="InterPro" id="IPR001077">
    <property type="entry name" value="COMT_C"/>
</dbReference>
<name>A0AAE3XR58_9BACT</name>
<dbReference type="PROSITE" id="PS51683">
    <property type="entry name" value="SAM_OMT_II"/>
    <property type="match status" value="1"/>
</dbReference>
<comment type="caution">
    <text evidence="7">The sequence shown here is derived from an EMBL/GenBank/DDBJ whole genome shotgun (WGS) entry which is preliminary data.</text>
</comment>
<dbReference type="GO" id="GO:0008171">
    <property type="term" value="F:O-methyltransferase activity"/>
    <property type="evidence" value="ECO:0007669"/>
    <property type="project" value="InterPro"/>
</dbReference>
<dbReference type="GO" id="GO:0046983">
    <property type="term" value="F:protein dimerization activity"/>
    <property type="evidence" value="ECO:0007669"/>
    <property type="project" value="InterPro"/>
</dbReference>
<evidence type="ECO:0000259" key="5">
    <source>
        <dbReference type="Pfam" id="PF00891"/>
    </source>
</evidence>
<dbReference type="PIRSF" id="PIRSF005739">
    <property type="entry name" value="O-mtase"/>
    <property type="match status" value="1"/>
</dbReference>
<accession>A0AAE3XR58</accession>
<dbReference type="Pfam" id="PF00891">
    <property type="entry name" value="Methyltransf_2"/>
    <property type="match status" value="1"/>
</dbReference>
<evidence type="ECO:0000259" key="6">
    <source>
        <dbReference type="Pfam" id="PF08100"/>
    </source>
</evidence>
<evidence type="ECO:0000256" key="2">
    <source>
        <dbReference type="ARBA" id="ARBA00022679"/>
    </source>
</evidence>
<dbReference type="GO" id="GO:0032259">
    <property type="term" value="P:methylation"/>
    <property type="evidence" value="ECO:0007669"/>
    <property type="project" value="UniProtKB-KW"/>
</dbReference>
<gene>
    <name evidence="7" type="ORF">HNQ88_004236</name>
</gene>
<dbReference type="AlphaFoldDB" id="A0AAE3XR58"/>
<organism evidence="7 8">
    <name type="scientific">Aureibacter tunicatorum</name>
    <dbReference type="NCBI Taxonomy" id="866807"/>
    <lineage>
        <taxon>Bacteria</taxon>
        <taxon>Pseudomonadati</taxon>
        <taxon>Bacteroidota</taxon>
        <taxon>Cytophagia</taxon>
        <taxon>Cytophagales</taxon>
        <taxon>Persicobacteraceae</taxon>
        <taxon>Aureibacter</taxon>
    </lineage>
</organism>
<keyword evidence="1" id="KW-0489">Methyltransferase</keyword>
<dbReference type="InterPro" id="IPR016461">
    <property type="entry name" value="COMT-like"/>
</dbReference>
<dbReference type="InterPro" id="IPR029063">
    <property type="entry name" value="SAM-dependent_MTases_sf"/>
</dbReference>
<keyword evidence="8" id="KW-1185">Reference proteome</keyword>
<evidence type="ECO:0000313" key="7">
    <source>
        <dbReference type="EMBL" id="MDR6241160.1"/>
    </source>
</evidence>
<keyword evidence="3" id="KW-0949">S-adenosyl-L-methionine</keyword>
<feature type="domain" description="O-methyltransferase C-terminal" evidence="5">
    <location>
        <begin position="119"/>
        <end position="329"/>
    </location>
</feature>
<protein>
    <submittedName>
        <fullName evidence="7">Nicotinamide N-methyase</fullName>
    </submittedName>
</protein>
<evidence type="ECO:0000256" key="4">
    <source>
        <dbReference type="PIRSR" id="PIRSR005739-1"/>
    </source>
</evidence>
<evidence type="ECO:0000313" key="8">
    <source>
        <dbReference type="Proteomes" id="UP001185092"/>
    </source>
</evidence>
<dbReference type="Pfam" id="PF08100">
    <property type="entry name" value="Dimerisation"/>
    <property type="match status" value="1"/>
</dbReference>
<dbReference type="InterPro" id="IPR012967">
    <property type="entry name" value="COMT_dimerisation"/>
</dbReference>
<sequence>MKNTIEQLTPQQIMQVGTGFWPSKILLTAVNFEIFTLLAEKEQLSAKPLKNKLELKCTDRHFFDFLDVLVGLGFLQREGLLESASYRNSPETDLFLDKSKPTYIGGILEMMNNRLFSFWGNLDEALKTGEAQNEAKYGKQPIFELLYQNEQMLKGFVNAMTGMQIGNFMTLAEKFDFTSYNSLLDVGGSAGVLSLLVAKHNSHMNCLTLDLPPLEKIANETINKFGLEDQVKAVSGDFFEIEFPKSDVVVMGNILHDWNEEKKLLLIEKAYQALPENGCLIVIETIIDNERKTNPFGMMMSLNMLIENQDGFDFTLDDFTNWTTKVGFRETKQMHLTGPTSAVIAFK</sequence>
<feature type="domain" description="O-methyltransferase dimerisation" evidence="6">
    <location>
        <begin position="16"/>
        <end position="97"/>
    </location>
</feature>
<dbReference type="InterPro" id="IPR036388">
    <property type="entry name" value="WH-like_DNA-bd_sf"/>
</dbReference>
<dbReference type="Gene3D" id="1.10.10.10">
    <property type="entry name" value="Winged helix-like DNA-binding domain superfamily/Winged helix DNA-binding domain"/>
    <property type="match status" value="1"/>
</dbReference>
<feature type="active site" description="Proton acceptor" evidence="4">
    <location>
        <position position="256"/>
    </location>
</feature>
<dbReference type="RefSeq" id="WP_309941727.1">
    <property type="nucleotide sequence ID" value="NZ_AP025305.1"/>
</dbReference>
<dbReference type="EMBL" id="JAVDQD010000006">
    <property type="protein sequence ID" value="MDR6241160.1"/>
    <property type="molecule type" value="Genomic_DNA"/>
</dbReference>
<dbReference type="Proteomes" id="UP001185092">
    <property type="component" value="Unassembled WGS sequence"/>
</dbReference>
<dbReference type="Gene3D" id="3.40.50.150">
    <property type="entry name" value="Vaccinia Virus protein VP39"/>
    <property type="match status" value="1"/>
</dbReference>
<dbReference type="PANTHER" id="PTHR11746">
    <property type="entry name" value="O-METHYLTRANSFERASE"/>
    <property type="match status" value="1"/>
</dbReference>
<reference evidence="7" key="1">
    <citation type="submission" date="2023-07" db="EMBL/GenBank/DDBJ databases">
        <title>Genomic Encyclopedia of Type Strains, Phase IV (KMG-IV): sequencing the most valuable type-strain genomes for metagenomic binning, comparative biology and taxonomic classification.</title>
        <authorList>
            <person name="Goeker M."/>
        </authorList>
    </citation>
    <scope>NUCLEOTIDE SEQUENCE</scope>
    <source>
        <strain evidence="7">DSM 26174</strain>
    </source>
</reference>
<evidence type="ECO:0000256" key="1">
    <source>
        <dbReference type="ARBA" id="ARBA00022603"/>
    </source>
</evidence>
<keyword evidence="2" id="KW-0808">Transferase</keyword>